<evidence type="ECO:0008006" key="3">
    <source>
        <dbReference type="Google" id="ProtNLM"/>
    </source>
</evidence>
<sequence length="366" mass="42596">MVDSQPMKEEVQGIEMRDEGAEIQKGPTEPTPQTQTTLFPSLDFVRENIDVLRTMIKELDHQAKERQHQEISFMLTLKKKLRIGVLPVLRISALRNGHGHSELAKKLNDKIPKTVDEMFERVRAFIRGEMVAGQKRARNRNGPREVRRNMGMYMPYLRRDTFTPLTKTLKEILAMEGISFLEPPPLIGIPEKQYMNKFCDYQRDRRHNTNHCYQLKKQIEKAIASGKLAHLVRDICRSNKKSRNQIRNDVKVINMIAGGRNRKRPYKEERYGLTEELTFPIIPQNSLTDEPIVLKGMIEGHQIRTINVDSESSSKIMELSQWKQARKPCGSAGSWKKCWVRGKKHNGVSTWNKCQEYKNKHYCEQV</sequence>
<evidence type="ECO:0000256" key="1">
    <source>
        <dbReference type="SAM" id="MobiDB-lite"/>
    </source>
</evidence>
<comment type="caution">
    <text evidence="2">The sequence shown here is derived from an EMBL/GenBank/DDBJ whole genome shotgun (WGS) entry which is preliminary data.</text>
</comment>
<organism evidence="2">
    <name type="scientific">Tanacetum cinerariifolium</name>
    <name type="common">Dalmatian daisy</name>
    <name type="synonym">Chrysanthemum cinerariifolium</name>
    <dbReference type="NCBI Taxonomy" id="118510"/>
    <lineage>
        <taxon>Eukaryota</taxon>
        <taxon>Viridiplantae</taxon>
        <taxon>Streptophyta</taxon>
        <taxon>Embryophyta</taxon>
        <taxon>Tracheophyta</taxon>
        <taxon>Spermatophyta</taxon>
        <taxon>Magnoliopsida</taxon>
        <taxon>eudicotyledons</taxon>
        <taxon>Gunneridae</taxon>
        <taxon>Pentapetalae</taxon>
        <taxon>asterids</taxon>
        <taxon>campanulids</taxon>
        <taxon>Asterales</taxon>
        <taxon>Asteraceae</taxon>
        <taxon>Asteroideae</taxon>
        <taxon>Anthemideae</taxon>
        <taxon>Anthemidinae</taxon>
        <taxon>Tanacetum</taxon>
    </lineage>
</organism>
<reference evidence="2" key="1">
    <citation type="journal article" date="2019" name="Sci. Rep.">
        <title>Draft genome of Tanacetum cinerariifolium, the natural source of mosquito coil.</title>
        <authorList>
            <person name="Yamashiro T."/>
            <person name="Shiraishi A."/>
            <person name="Satake H."/>
            <person name="Nakayama K."/>
        </authorList>
    </citation>
    <scope>NUCLEOTIDE SEQUENCE</scope>
</reference>
<protein>
    <recommendedName>
        <fullName evidence="3">Reverse transcriptase domain-containing protein</fullName>
    </recommendedName>
</protein>
<feature type="compositionally biased region" description="Basic and acidic residues" evidence="1">
    <location>
        <begin position="1"/>
        <end position="22"/>
    </location>
</feature>
<feature type="region of interest" description="Disordered" evidence="1">
    <location>
        <begin position="1"/>
        <end position="34"/>
    </location>
</feature>
<accession>A0A699GWS9</accession>
<dbReference type="AlphaFoldDB" id="A0A699GWS9"/>
<gene>
    <name evidence="2" type="ORF">Tci_224698</name>
</gene>
<dbReference type="EMBL" id="BKCJ010062159">
    <property type="protein sequence ID" value="GEW52722.1"/>
    <property type="molecule type" value="Genomic_DNA"/>
</dbReference>
<name>A0A699GWS9_TANCI</name>
<evidence type="ECO:0000313" key="2">
    <source>
        <dbReference type="EMBL" id="GEW52722.1"/>
    </source>
</evidence>
<proteinExistence type="predicted"/>